<dbReference type="InterPro" id="IPR000160">
    <property type="entry name" value="GGDEF_dom"/>
</dbReference>
<dbReference type="InterPro" id="IPR043128">
    <property type="entry name" value="Rev_trsase/Diguanyl_cyclase"/>
</dbReference>
<dbReference type="Pfam" id="PF00990">
    <property type="entry name" value="GGDEF"/>
    <property type="match status" value="1"/>
</dbReference>
<dbReference type="GO" id="GO:0052621">
    <property type="term" value="F:diguanylate cyclase activity"/>
    <property type="evidence" value="ECO:0007669"/>
    <property type="project" value="UniProtKB-EC"/>
</dbReference>
<dbReference type="Proteomes" id="UP001595548">
    <property type="component" value="Unassembled WGS sequence"/>
</dbReference>
<keyword evidence="2" id="KW-0812">Transmembrane</keyword>
<dbReference type="InterPro" id="IPR029787">
    <property type="entry name" value="Nucleotide_cyclase"/>
</dbReference>
<dbReference type="SMART" id="SM00267">
    <property type="entry name" value="GGDEF"/>
    <property type="match status" value="1"/>
</dbReference>
<dbReference type="EMBL" id="JBHRTL010000001">
    <property type="protein sequence ID" value="MFC3153709.1"/>
    <property type="molecule type" value="Genomic_DNA"/>
</dbReference>
<gene>
    <name evidence="4" type="ORF">ACFOEB_00710</name>
</gene>
<feature type="transmembrane region" description="Helical" evidence="2">
    <location>
        <begin position="9"/>
        <end position="30"/>
    </location>
</feature>
<protein>
    <recommendedName>
        <fullName evidence="1">diguanylate cyclase</fullName>
        <ecNumber evidence="1">2.7.7.65</ecNumber>
    </recommendedName>
</protein>
<keyword evidence="2" id="KW-1133">Transmembrane helix</keyword>
<evidence type="ECO:0000256" key="2">
    <source>
        <dbReference type="SAM" id="Phobius"/>
    </source>
</evidence>
<evidence type="ECO:0000259" key="3">
    <source>
        <dbReference type="PROSITE" id="PS50887"/>
    </source>
</evidence>
<name>A0ABV7HIK4_9GAMM</name>
<keyword evidence="4" id="KW-0548">Nucleotidyltransferase</keyword>
<dbReference type="CDD" id="cd01949">
    <property type="entry name" value="GGDEF"/>
    <property type="match status" value="1"/>
</dbReference>
<dbReference type="EC" id="2.7.7.65" evidence="1"/>
<keyword evidence="5" id="KW-1185">Reference proteome</keyword>
<keyword evidence="4" id="KW-0808">Transferase</keyword>
<proteinExistence type="predicted"/>
<evidence type="ECO:0000313" key="4">
    <source>
        <dbReference type="EMBL" id="MFC3153709.1"/>
    </source>
</evidence>
<dbReference type="PANTHER" id="PTHR45138:SF24">
    <property type="entry name" value="DIGUANYLATE CYCLASE DGCC-RELATED"/>
    <property type="match status" value="1"/>
</dbReference>
<sequence length="342" mass="37601">MNPLSRKHVVLLVAVVVGLVLHTVLLGLFIALRVDVLVWVNIGSVALWLGAGYWLRRGRYALAAYVMFAELIAHSVVATLVLGVGLGFQFYLWPAACLVVANPSVSVRYAGVLGTVCIAVFAALELTLVEISNRYGLGGYQHWVYLGNVLFCGVALMLCIISVRVVNEYQQRQLIALATHDPLTGLFNRRYMTEHMEQLKAHADREHSHYCVALLDVDHFKRINDVYGHDIGDQVLQCIALTLKARLRSTDLLARWGGEELLIALSGTEAQRALLLMDNLRQRVAESSAIKPLCGGVTLSFGVAEYQPGESNQALIRRADAGLYRAKAQGRDQVVLEAPTSP</sequence>
<feature type="domain" description="GGDEF" evidence="3">
    <location>
        <begin position="208"/>
        <end position="339"/>
    </location>
</feature>
<evidence type="ECO:0000313" key="5">
    <source>
        <dbReference type="Proteomes" id="UP001595548"/>
    </source>
</evidence>
<feature type="transmembrane region" description="Helical" evidence="2">
    <location>
        <begin position="36"/>
        <end position="55"/>
    </location>
</feature>
<dbReference type="SUPFAM" id="SSF55073">
    <property type="entry name" value="Nucleotide cyclase"/>
    <property type="match status" value="1"/>
</dbReference>
<reference evidence="5" key="1">
    <citation type="journal article" date="2019" name="Int. J. Syst. Evol. Microbiol.">
        <title>The Global Catalogue of Microorganisms (GCM) 10K type strain sequencing project: providing services to taxonomists for standard genome sequencing and annotation.</title>
        <authorList>
            <consortium name="The Broad Institute Genomics Platform"/>
            <consortium name="The Broad Institute Genome Sequencing Center for Infectious Disease"/>
            <person name="Wu L."/>
            <person name="Ma J."/>
        </authorList>
    </citation>
    <scope>NUCLEOTIDE SEQUENCE [LARGE SCALE GENOMIC DNA]</scope>
    <source>
        <strain evidence="5">KCTC 52141</strain>
    </source>
</reference>
<dbReference type="Gene3D" id="3.30.70.270">
    <property type="match status" value="1"/>
</dbReference>
<dbReference type="PROSITE" id="PS50887">
    <property type="entry name" value="GGDEF"/>
    <property type="match status" value="1"/>
</dbReference>
<keyword evidence="2" id="KW-0472">Membrane</keyword>
<dbReference type="PANTHER" id="PTHR45138">
    <property type="entry name" value="REGULATORY COMPONENTS OF SENSORY TRANSDUCTION SYSTEM"/>
    <property type="match status" value="1"/>
</dbReference>
<dbReference type="InterPro" id="IPR050469">
    <property type="entry name" value="Diguanylate_Cyclase"/>
</dbReference>
<dbReference type="NCBIfam" id="TIGR00254">
    <property type="entry name" value="GGDEF"/>
    <property type="match status" value="1"/>
</dbReference>
<organism evidence="4 5">
    <name type="scientific">Gilvimarinus japonicus</name>
    <dbReference type="NCBI Taxonomy" id="1796469"/>
    <lineage>
        <taxon>Bacteria</taxon>
        <taxon>Pseudomonadati</taxon>
        <taxon>Pseudomonadota</taxon>
        <taxon>Gammaproteobacteria</taxon>
        <taxon>Cellvibrionales</taxon>
        <taxon>Cellvibrionaceae</taxon>
        <taxon>Gilvimarinus</taxon>
    </lineage>
</organism>
<feature type="transmembrane region" description="Helical" evidence="2">
    <location>
        <begin position="143"/>
        <end position="163"/>
    </location>
</feature>
<evidence type="ECO:0000256" key="1">
    <source>
        <dbReference type="ARBA" id="ARBA00012528"/>
    </source>
</evidence>
<feature type="transmembrane region" description="Helical" evidence="2">
    <location>
        <begin position="62"/>
        <end position="88"/>
    </location>
</feature>
<comment type="caution">
    <text evidence="4">The sequence shown here is derived from an EMBL/GenBank/DDBJ whole genome shotgun (WGS) entry which is preliminary data.</text>
</comment>
<accession>A0ABV7HIK4</accession>
<feature type="transmembrane region" description="Helical" evidence="2">
    <location>
        <begin position="108"/>
        <end position="131"/>
    </location>
</feature>
<dbReference type="RefSeq" id="WP_382413608.1">
    <property type="nucleotide sequence ID" value="NZ_AP031500.1"/>
</dbReference>